<dbReference type="PANTHER" id="PTHR13491:SF0">
    <property type="entry name" value="ZINC FINGER CCHC DOMAIN-CONTAINING PROTEIN 10"/>
    <property type="match status" value="1"/>
</dbReference>
<feature type="region of interest" description="Disordered" evidence="1">
    <location>
        <begin position="313"/>
        <end position="334"/>
    </location>
</feature>
<reference evidence="3 4" key="1">
    <citation type="submission" date="2021-04" db="EMBL/GenBank/DDBJ databases">
        <authorList>
            <person name="Bliznina A."/>
        </authorList>
    </citation>
    <scope>NUCLEOTIDE SEQUENCE [LARGE SCALE GENOMIC DNA]</scope>
</reference>
<dbReference type="EMBL" id="OU015567">
    <property type="protein sequence ID" value="CAG5113724.1"/>
    <property type="molecule type" value="Genomic_DNA"/>
</dbReference>
<dbReference type="PANTHER" id="PTHR13491">
    <property type="entry name" value="ZCCHC10 PROTEIN"/>
    <property type="match status" value="1"/>
</dbReference>
<keyword evidence="4" id="KW-1185">Reference proteome</keyword>
<sequence>MWGLKTAFLAGLGSAQYADPMGATHDDVAPDYIKTFTDASSDSCMQQCLDLQAMTTTPHHSNIFCHQASDYGWEPNKPTWEVLMEVRCQIGIWKNYPDNYVPHYGQKYGKRKRRSFHEFFPSSSSSSSGSSSQSSSSGNNNSGNSGNFVWDGGNGEEAHSNRDLSWQHKPRWFYCNQGAWINKEKSLYELENSFAIKDNMAECTHLHGPFDFNDGCNIEKYDWFPGWYECEYQPYPSSHQYYNAAVHGSYNRGEGEAVRSEEEARSIWGTEAGYLKVCKVQCPAPSVPREILADGSVGTITCDLRTGEWSPAPPQGCDEPFGRGHQCANPQSQTSNQFNWHGRWECEGPHGHTYEPKPSYSGYNPGYQPGYNPGYPSSYNGGYDPYGRRRRDTEHSEGEGEEGERGYYGSPSYPSSSYPSSSYSAPSYPSSGYPSNYPAPSYSGSPYASNYQHYSAYSYSPPKKTYTKSGPYGYGYDASIHGQTHCHLTCDPGFVSSTCDTELTCDPTNWPSWGPDVNPPVCVPREMKACPRDCDFEPSVVENGMYLCTRLPGAWKTECVLQCQEGLNHRGLSYVVDDTDMSILTCNSDDKWLNALGANGTVTHCVEAPSKCPTSAAQVGALFDAGTGGSFDTNINGGIVDVTLKCEQGHRPEVFSKTTTRCYDGNWLSDITRCIEDKDYCLDGHPQLTTNTTEINGQWECTRTSVTGIEVVYSQDQRTELFDEAERSYGYDTNYNEYNQDHILSAQAKWTCRLICDQGFMVSYDSVTTCTDYIGTSWDLSPFPVCEAKPVCDVPSEDVCTDWDCSKQFYNQNAIQGTYGNSQYSYHNYGYMPAKNSYWPEKFYASSPNYQQYYKPNAYGYVAGYQHPYHHLYSHVTYNAGSMYYSNVYKKYNSYSSSSTTYTSTQHHYVGRRSVDDDPMDRWEWDDDIQEVQRCVPLCKDNCISVSGITAYHCFVETATWDAAPVRCCPDVHAIENPDETCAIDLETTEGTAWDMVVAPSWTTGAGSTMNVTDNAEKLVAGSYTCTNLTDVSVRYEVVAGNGGMNSYGHEPYNYNQYKYKQYWDGYYCSYPESYDSYENIPYGRKRRSLHTFGLPSGSSSSSSGSSSSSSQPAQSSSSSSSSMPSHSTSGSSSGWATGQPAYYGPAPTHPDCVVIKEKLCTLTCPDGEVPALGHDTSVCHEYANGSQKWVKKLTHCVNSADIMAVLVDPPAQPANTGLETWAPSKEAAPAPSSPQKNTNLSPKEIKKAQKAAKKAAKKKKKAEKKAKKKAAKNKKKKNRDNKKKNRSEMKFQMRVRKQNSRLSARALRRNPNLNYGY</sequence>
<proteinExistence type="predicted"/>
<evidence type="ECO:0000256" key="2">
    <source>
        <dbReference type="SAM" id="SignalP"/>
    </source>
</evidence>
<feature type="chain" id="PRO_5045477434" evidence="2">
    <location>
        <begin position="16"/>
        <end position="1318"/>
    </location>
</feature>
<dbReference type="Proteomes" id="UP001158576">
    <property type="component" value="Chromosome 2"/>
</dbReference>
<evidence type="ECO:0000313" key="4">
    <source>
        <dbReference type="Proteomes" id="UP001158576"/>
    </source>
</evidence>
<feature type="compositionally biased region" description="Low complexity" evidence="1">
    <location>
        <begin position="1097"/>
        <end position="1135"/>
    </location>
</feature>
<name>A0ABN7T8F7_OIKDI</name>
<feature type="signal peptide" evidence="2">
    <location>
        <begin position="1"/>
        <end position="15"/>
    </location>
</feature>
<protein>
    <submittedName>
        <fullName evidence="3">Oidioi.mRNA.OKI2018_I69.chr2.g7814.t1.cds</fullName>
    </submittedName>
</protein>
<feature type="region of interest" description="Disordered" evidence="1">
    <location>
        <begin position="1217"/>
        <end position="1318"/>
    </location>
</feature>
<feature type="compositionally biased region" description="Low complexity" evidence="1">
    <location>
        <begin position="1223"/>
        <end position="1235"/>
    </location>
</feature>
<dbReference type="InterPro" id="IPR039715">
    <property type="entry name" value="ZCCHC10"/>
</dbReference>
<feature type="compositionally biased region" description="Basic residues" evidence="1">
    <location>
        <begin position="1249"/>
        <end position="1286"/>
    </location>
</feature>
<evidence type="ECO:0000313" key="3">
    <source>
        <dbReference type="EMBL" id="CAG5113724.1"/>
    </source>
</evidence>
<accession>A0ABN7T8F7</accession>
<feature type="compositionally biased region" description="Low complexity" evidence="1">
    <location>
        <begin position="122"/>
        <end position="147"/>
    </location>
</feature>
<feature type="region of interest" description="Disordered" evidence="1">
    <location>
        <begin position="357"/>
        <end position="414"/>
    </location>
</feature>
<feature type="compositionally biased region" description="Low complexity" evidence="1">
    <location>
        <begin position="358"/>
        <end position="385"/>
    </location>
</feature>
<feature type="region of interest" description="Disordered" evidence="1">
    <location>
        <begin position="120"/>
        <end position="154"/>
    </location>
</feature>
<gene>
    <name evidence="3" type="ORF">OKIOD_LOCUS16579</name>
</gene>
<feature type="region of interest" description="Disordered" evidence="1">
    <location>
        <begin position="1094"/>
        <end position="1136"/>
    </location>
</feature>
<evidence type="ECO:0000256" key="1">
    <source>
        <dbReference type="SAM" id="MobiDB-lite"/>
    </source>
</evidence>
<organism evidence="3 4">
    <name type="scientific">Oikopleura dioica</name>
    <name type="common">Tunicate</name>
    <dbReference type="NCBI Taxonomy" id="34765"/>
    <lineage>
        <taxon>Eukaryota</taxon>
        <taxon>Metazoa</taxon>
        <taxon>Chordata</taxon>
        <taxon>Tunicata</taxon>
        <taxon>Appendicularia</taxon>
        <taxon>Copelata</taxon>
        <taxon>Oikopleuridae</taxon>
        <taxon>Oikopleura</taxon>
    </lineage>
</organism>
<keyword evidence="2" id="KW-0732">Signal</keyword>